<evidence type="ECO:0000256" key="9">
    <source>
        <dbReference type="ARBA" id="ARBA00023239"/>
    </source>
</evidence>
<dbReference type="CDD" id="cd00484">
    <property type="entry name" value="PEPCK_ATP"/>
    <property type="match status" value="1"/>
</dbReference>
<comment type="cofactor">
    <cofactor evidence="11">
        <name>Mn(2+)</name>
        <dbReference type="ChEBI" id="CHEBI:29035"/>
    </cofactor>
    <text evidence="11">Binds 1 Mn(2+) ion per subunit.</text>
</comment>
<protein>
    <recommendedName>
        <fullName evidence="3 11">Phosphoenolpyruvate carboxykinase (ATP)</fullName>
        <shortName evidence="11">PCK</shortName>
        <shortName evidence="11">PEP carboxykinase</shortName>
        <shortName evidence="11">PEPCK</shortName>
        <ecNumber evidence="3 11">4.1.1.49</ecNumber>
    </recommendedName>
</protein>
<dbReference type="PANTHER" id="PTHR30031:SF0">
    <property type="entry name" value="PHOSPHOENOLPYRUVATE CARBOXYKINASE (ATP)"/>
    <property type="match status" value="1"/>
</dbReference>
<dbReference type="Gene3D" id="2.170.8.10">
    <property type="entry name" value="Phosphoenolpyruvate Carboxykinase, domain 2"/>
    <property type="match status" value="1"/>
</dbReference>
<comment type="caution">
    <text evidence="11">Lacks conserved residue(s) required for the propagation of feature annotation.</text>
</comment>
<comment type="subcellular location">
    <subcellularLocation>
        <location evidence="11">Cytoplasm</location>
    </subcellularLocation>
</comment>
<dbReference type="NCBIfam" id="TIGR00224">
    <property type="entry name" value="pckA"/>
    <property type="match status" value="1"/>
</dbReference>
<dbReference type="PANTHER" id="PTHR30031">
    <property type="entry name" value="PHOSPHOENOLPYRUVATE CARBOXYKINASE ATP"/>
    <property type="match status" value="1"/>
</dbReference>
<dbReference type="InterPro" id="IPR013035">
    <property type="entry name" value="PEP_carboxykinase_C"/>
</dbReference>
<feature type="binding site" evidence="11">
    <location>
        <position position="319"/>
    </location>
    <ligand>
        <name>substrate</name>
    </ligand>
</feature>
<dbReference type="NCBIfam" id="NF006820">
    <property type="entry name" value="PRK09344.1-2"/>
    <property type="match status" value="1"/>
</dbReference>
<dbReference type="FunFam" id="2.170.8.10:FF:000001">
    <property type="entry name" value="Phosphoenolpyruvate carboxykinase (ATP)"/>
    <property type="match status" value="1"/>
</dbReference>
<dbReference type="SUPFAM" id="SSF53795">
    <property type="entry name" value="PEP carboxykinase-like"/>
    <property type="match status" value="1"/>
</dbReference>
<organism evidence="12 13">
    <name type="scientific">Priestia veravalensis</name>
    <dbReference type="NCBI Taxonomy" id="1414648"/>
    <lineage>
        <taxon>Bacteria</taxon>
        <taxon>Bacillati</taxon>
        <taxon>Bacillota</taxon>
        <taxon>Bacilli</taxon>
        <taxon>Bacillales</taxon>
        <taxon>Bacillaceae</taxon>
        <taxon>Priestia</taxon>
    </lineage>
</organism>
<dbReference type="PIRSF" id="PIRSF006294">
    <property type="entry name" value="PEP_crbxkin"/>
    <property type="match status" value="1"/>
</dbReference>
<feature type="binding site" evidence="11">
    <location>
        <position position="282"/>
    </location>
    <ligand>
        <name>ATP</name>
        <dbReference type="ChEBI" id="CHEBI:30616"/>
    </ligand>
</feature>
<evidence type="ECO:0000256" key="7">
    <source>
        <dbReference type="ARBA" id="ARBA00022840"/>
    </source>
</evidence>
<sequence length="530" mass="58431">MSTVNMSIELANLLESEKVNHQLSVSQLVEKILERQEGVLTSTGAIQVETGKYTGRSPHDKFIVSDSLTSHTVEWGDVNQPFSSERFDALYKKVLEHLKEQNELFVFNGYAGADDKYQLPIQVVNEYAWHNLFAHQLFIRPEDTKLKSDAESFSIVSAPTFKAVPDIDGTNSETFIIISFERRVVLIGGTEYAGEMKKSIFSVMNFLLPQNNILPMHCSANVGKEGDVALFFGLSGTGKTTLSADATRRLIGDDEHGWSSTGVFNIEGGCYAKCIQLSKEKEPQIFNAIRFGTVLENVVINSNTRIADYNDNSLTENTRAAYPIQAIDNTILPSVAGHPTAIVFLTADAFGVLPPISKLTKEQAMYHFLSGYTSKLAGTERGITAPQATFSTCFGEPFLPLPPTAYAKMLGKKIDEHNVNVYLVNTGWTGGEYGVGERMKLVYTRAMVQAALEGELISVDTVQDPIFGLEIPAHVPGVPDEVLQPVKAWKNANLYEEKAHQLAQKFTKNFERFANVAPEISQMGGPIISK</sequence>
<evidence type="ECO:0000313" key="13">
    <source>
        <dbReference type="Proteomes" id="UP000053681"/>
    </source>
</evidence>
<dbReference type="GeneID" id="93684075"/>
<keyword evidence="11" id="KW-0479">Metal-binding</keyword>
<dbReference type="GO" id="GO:0005829">
    <property type="term" value="C:cytosol"/>
    <property type="evidence" value="ECO:0007669"/>
    <property type="project" value="TreeGrafter"/>
</dbReference>
<dbReference type="GO" id="GO:0046872">
    <property type="term" value="F:metal ion binding"/>
    <property type="evidence" value="ECO:0007669"/>
    <property type="project" value="UniProtKB-KW"/>
</dbReference>
<evidence type="ECO:0000256" key="11">
    <source>
        <dbReference type="HAMAP-Rule" id="MF_00453"/>
    </source>
</evidence>
<dbReference type="Gene3D" id="3.40.449.10">
    <property type="entry name" value="Phosphoenolpyruvate Carboxykinase, domain 1"/>
    <property type="match status" value="1"/>
</dbReference>
<evidence type="ECO:0000256" key="4">
    <source>
        <dbReference type="ARBA" id="ARBA00022432"/>
    </source>
</evidence>
<feature type="binding site" evidence="11">
    <location>
        <position position="217"/>
    </location>
    <ligand>
        <name>Mn(2+)</name>
        <dbReference type="ChEBI" id="CHEBI:29035"/>
    </ligand>
</feature>
<keyword evidence="4 11" id="KW-0312">Gluconeogenesis</keyword>
<dbReference type="Proteomes" id="UP000053681">
    <property type="component" value="Unassembled WGS sequence"/>
</dbReference>
<comment type="similarity">
    <text evidence="2 11">Belongs to the phosphoenolpyruvate carboxykinase (ATP) family.</text>
</comment>
<feature type="binding site" evidence="11">
    <location>
        <position position="444"/>
    </location>
    <ligand>
        <name>ATP</name>
        <dbReference type="ChEBI" id="CHEBI:30616"/>
    </ligand>
</feature>
<comment type="pathway">
    <text evidence="1 11">Carbohydrate biosynthesis; gluconeogenesis.</text>
</comment>
<keyword evidence="5 11" id="KW-0547">Nucleotide-binding</keyword>
<dbReference type="HAMAP" id="MF_00453">
    <property type="entry name" value="PEPCK_ATP"/>
    <property type="match status" value="1"/>
</dbReference>
<keyword evidence="12" id="KW-0418">Kinase</keyword>
<feature type="binding site" evidence="11">
    <location>
        <position position="198"/>
    </location>
    <ligand>
        <name>Mn(2+)</name>
        <dbReference type="ChEBI" id="CHEBI:29035"/>
    </ligand>
</feature>
<dbReference type="InterPro" id="IPR008210">
    <property type="entry name" value="PEP_carboxykinase_N"/>
</dbReference>
<feature type="binding site" evidence="11">
    <location>
        <position position="198"/>
    </location>
    <ligand>
        <name>ATP</name>
        <dbReference type="ChEBI" id="CHEBI:30616"/>
    </ligand>
</feature>
<keyword evidence="11" id="KW-0963">Cytoplasm</keyword>
<evidence type="ECO:0000256" key="8">
    <source>
        <dbReference type="ARBA" id="ARBA00023211"/>
    </source>
</evidence>
<dbReference type="EMBL" id="LNQP01000102">
    <property type="protein sequence ID" value="KSU86216.1"/>
    <property type="molecule type" value="Genomic_DNA"/>
</dbReference>
<dbReference type="Pfam" id="PF01293">
    <property type="entry name" value="PEPCK_ATP"/>
    <property type="match status" value="1"/>
</dbReference>
<dbReference type="GO" id="GO:0005524">
    <property type="term" value="F:ATP binding"/>
    <property type="evidence" value="ECO:0007669"/>
    <property type="project" value="UniProtKB-UniRule"/>
</dbReference>
<feature type="binding site" evidence="11">
    <location>
        <position position="192"/>
    </location>
    <ligand>
        <name>substrate</name>
    </ligand>
</feature>
<dbReference type="GO" id="GO:0004612">
    <property type="term" value="F:phosphoenolpyruvate carboxykinase (ATP) activity"/>
    <property type="evidence" value="ECO:0007669"/>
    <property type="project" value="UniProtKB-UniRule"/>
</dbReference>
<feature type="binding site" evidence="11">
    <location>
        <position position="198"/>
    </location>
    <ligand>
        <name>substrate</name>
    </ligand>
</feature>
<feature type="binding site" evidence="11">
    <location>
        <position position="254"/>
    </location>
    <ligand>
        <name>Mn(2+)</name>
        <dbReference type="ChEBI" id="CHEBI:29035"/>
    </ligand>
</feature>
<keyword evidence="12" id="KW-0808">Transferase</keyword>
<keyword evidence="8 11" id="KW-0464">Manganese</keyword>
<dbReference type="GO" id="GO:0016301">
    <property type="term" value="F:kinase activity"/>
    <property type="evidence" value="ECO:0007669"/>
    <property type="project" value="UniProtKB-KW"/>
</dbReference>
<feature type="binding site" evidence="11">
    <location>
        <position position="217"/>
    </location>
    <ligand>
        <name>ATP</name>
        <dbReference type="ChEBI" id="CHEBI:30616"/>
    </ligand>
</feature>
<dbReference type="GO" id="GO:0006094">
    <property type="term" value="P:gluconeogenesis"/>
    <property type="evidence" value="ECO:0007669"/>
    <property type="project" value="UniProtKB-UniRule"/>
</dbReference>
<dbReference type="InterPro" id="IPR001272">
    <property type="entry name" value="PEP_carboxykinase_ATP"/>
</dbReference>
<dbReference type="EC" id="4.1.1.49" evidence="3 11"/>
<keyword evidence="7 11" id="KW-0067">ATP-binding</keyword>
<evidence type="ECO:0000256" key="1">
    <source>
        <dbReference type="ARBA" id="ARBA00004742"/>
    </source>
</evidence>
<keyword evidence="12" id="KW-0670">Pyruvate</keyword>
<dbReference type="Gene3D" id="3.90.228.20">
    <property type="match status" value="1"/>
</dbReference>
<feature type="binding site" evidence="11">
    <location>
        <position position="319"/>
    </location>
    <ligand>
        <name>ATP</name>
        <dbReference type="ChEBI" id="CHEBI:30616"/>
    </ligand>
</feature>
<evidence type="ECO:0000313" key="12">
    <source>
        <dbReference type="EMBL" id="KSU86216.1"/>
    </source>
</evidence>
<dbReference type="UniPathway" id="UPA00138"/>
<keyword evidence="9 11" id="KW-0456">Lyase</keyword>
<dbReference type="RefSeq" id="WP_025909522.1">
    <property type="nucleotide sequence ID" value="NZ_KQ758716.1"/>
</dbReference>
<name>A0A0V8JH14_9BACI</name>
<evidence type="ECO:0000256" key="10">
    <source>
        <dbReference type="ARBA" id="ARBA00047371"/>
    </source>
</evidence>
<evidence type="ECO:0000256" key="3">
    <source>
        <dbReference type="ARBA" id="ARBA00012363"/>
    </source>
</evidence>
<evidence type="ECO:0000256" key="6">
    <source>
        <dbReference type="ARBA" id="ARBA00022793"/>
    </source>
</evidence>
<reference evidence="12 13" key="1">
    <citation type="submission" date="2015-11" db="EMBL/GenBank/DDBJ databases">
        <title>Bacillus caseinolyticus sp nov.</title>
        <authorList>
            <person name="Dastager S.G."/>
            <person name="Mawlankar R."/>
        </authorList>
    </citation>
    <scope>NUCLEOTIDE SEQUENCE [LARGE SCALE GENOMIC DNA]</scope>
    <source>
        <strain evidence="12 13">SGD-V-76</strain>
    </source>
</reference>
<evidence type="ECO:0000256" key="2">
    <source>
        <dbReference type="ARBA" id="ARBA00006052"/>
    </source>
</evidence>
<feature type="binding site" evidence="11">
    <location>
        <begin position="233"/>
        <end position="241"/>
    </location>
    <ligand>
        <name>ATP</name>
        <dbReference type="ChEBI" id="CHEBI:30616"/>
    </ligand>
</feature>
<comment type="caution">
    <text evidence="12">The sequence shown here is derived from an EMBL/GenBank/DDBJ whole genome shotgun (WGS) entry which is preliminary data.</text>
</comment>
<dbReference type="AlphaFoldDB" id="A0A0V8JH14"/>
<keyword evidence="13" id="KW-1185">Reference proteome</keyword>
<proteinExistence type="inferred from homology"/>
<dbReference type="NCBIfam" id="NF006821">
    <property type="entry name" value="PRK09344.1-3"/>
    <property type="match status" value="1"/>
</dbReference>
<comment type="catalytic activity">
    <reaction evidence="10 11">
        <text>oxaloacetate + ATP = phosphoenolpyruvate + ADP + CO2</text>
        <dbReference type="Rhea" id="RHEA:18617"/>
        <dbReference type="ChEBI" id="CHEBI:16452"/>
        <dbReference type="ChEBI" id="CHEBI:16526"/>
        <dbReference type="ChEBI" id="CHEBI:30616"/>
        <dbReference type="ChEBI" id="CHEBI:58702"/>
        <dbReference type="ChEBI" id="CHEBI:456216"/>
        <dbReference type="EC" id="4.1.1.49"/>
    </reaction>
</comment>
<dbReference type="SUPFAM" id="SSF68923">
    <property type="entry name" value="PEP carboxykinase N-terminal domain"/>
    <property type="match status" value="1"/>
</dbReference>
<feature type="binding site" evidence="11">
    <location>
        <position position="56"/>
    </location>
    <ligand>
        <name>substrate</name>
    </ligand>
</feature>
<keyword evidence="6 11" id="KW-0210">Decarboxylase</keyword>
<comment type="function">
    <text evidence="11">Involved in the gluconeogenesis. Catalyzes the conversion of oxaloacetate (OAA) to phosphoenolpyruvate (PEP) through direct phosphoryl transfer between the nucleoside triphosphate and OAA.</text>
</comment>
<gene>
    <name evidence="11" type="primary">pckA</name>
    <name evidence="12" type="ORF">AS180_19790</name>
</gene>
<accession>A0A0V8JH14</accession>
<evidence type="ECO:0000256" key="5">
    <source>
        <dbReference type="ARBA" id="ARBA00022741"/>
    </source>
</evidence>